<evidence type="ECO:0000313" key="3">
    <source>
        <dbReference type="EMBL" id="NYE72145.1"/>
    </source>
</evidence>
<dbReference type="InterPro" id="IPR001447">
    <property type="entry name" value="Arylamine_N-AcTrfase"/>
</dbReference>
<keyword evidence="3" id="KW-0012">Acyltransferase</keyword>
<dbReference type="RefSeq" id="WP_246322367.1">
    <property type="nucleotide sequence ID" value="NZ_JACCBU010000001.1"/>
</dbReference>
<evidence type="ECO:0000256" key="1">
    <source>
        <dbReference type="ARBA" id="ARBA00006547"/>
    </source>
</evidence>
<evidence type="ECO:0000256" key="2">
    <source>
        <dbReference type="RuleBase" id="RU003452"/>
    </source>
</evidence>
<dbReference type="Proteomes" id="UP000569914">
    <property type="component" value="Unassembled WGS sequence"/>
</dbReference>
<protein>
    <submittedName>
        <fullName evidence="3">N-hydroxyarylamine O-acetyltransferase</fullName>
        <ecNumber evidence="3">2.3.1.118</ecNumber>
    </submittedName>
</protein>
<organism evidence="3 4">
    <name type="scientific">Microlunatus parietis</name>
    <dbReference type="NCBI Taxonomy" id="682979"/>
    <lineage>
        <taxon>Bacteria</taxon>
        <taxon>Bacillati</taxon>
        <taxon>Actinomycetota</taxon>
        <taxon>Actinomycetes</taxon>
        <taxon>Propionibacteriales</taxon>
        <taxon>Propionibacteriaceae</taxon>
        <taxon>Microlunatus</taxon>
    </lineage>
</organism>
<keyword evidence="3" id="KW-0808">Transferase</keyword>
<dbReference type="GO" id="GO:0046990">
    <property type="term" value="F:N-hydroxyarylamine O-acetyltransferase activity"/>
    <property type="evidence" value="ECO:0007669"/>
    <property type="project" value="UniProtKB-EC"/>
</dbReference>
<accession>A0A7Y9I8Q2</accession>
<comment type="similarity">
    <text evidence="1 2">Belongs to the arylamine N-acetyltransferase family.</text>
</comment>
<keyword evidence="4" id="KW-1185">Reference proteome</keyword>
<dbReference type="EC" id="2.3.1.118" evidence="3"/>
<dbReference type="PANTHER" id="PTHR11786">
    <property type="entry name" value="N-HYDROXYARYLAMINE O-ACETYLTRANSFERASE"/>
    <property type="match status" value="1"/>
</dbReference>
<dbReference type="EMBL" id="JACCBU010000001">
    <property type="protein sequence ID" value="NYE72145.1"/>
    <property type="molecule type" value="Genomic_DNA"/>
</dbReference>
<dbReference type="PRINTS" id="PR01543">
    <property type="entry name" value="ANATRNSFRASE"/>
</dbReference>
<dbReference type="Pfam" id="PF00797">
    <property type="entry name" value="Acetyltransf_2"/>
    <property type="match status" value="1"/>
</dbReference>
<sequence>MTWDTADLDLDAYLARTGATAEPPSLEALGRLQTAHVRTFPFENLDVLLEQHPGVSLAAVQDKFVRRHRGGYCFEHGTLFHAVLTQLGYDVEPRLARVGDAQASPRTHLVLIVTFDGRRYMSDPGIGIPPLVPIELADGAETETGLWPHQIRVADSEQPGGQAWQLWRKRAGDWEFMHSIDELPVRRVDVEMGHHWTSTAPTTHFRTSLMLNRHGLDPDGTPTLLTVTLDYVAIGRAAGEPERHDYDPDDLQDLAQRAGANLSDDEAKRLAVRVRELRG</sequence>
<dbReference type="Gene3D" id="2.40.128.150">
    <property type="entry name" value="Cysteine proteinases"/>
    <property type="match status" value="1"/>
</dbReference>
<proteinExistence type="inferred from homology"/>
<dbReference type="Gene3D" id="3.30.2140.10">
    <property type="entry name" value="Arylamine N-acetyltransferase"/>
    <property type="match status" value="1"/>
</dbReference>
<reference evidence="3 4" key="1">
    <citation type="submission" date="2020-07" db="EMBL/GenBank/DDBJ databases">
        <title>Sequencing the genomes of 1000 actinobacteria strains.</title>
        <authorList>
            <person name="Klenk H.-P."/>
        </authorList>
    </citation>
    <scope>NUCLEOTIDE SEQUENCE [LARGE SCALE GENOMIC DNA]</scope>
    <source>
        <strain evidence="3 4">DSM 22083</strain>
    </source>
</reference>
<dbReference type="InterPro" id="IPR038765">
    <property type="entry name" value="Papain-like_cys_pep_sf"/>
</dbReference>
<dbReference type="SUPFAM" id="SSF54001">
    <property type="entry name" value="Cysteine proteinases"/>
    <property type="match status" value="1"/>
</dbReference>
<dbReference type="PANTHER" id="PTHR11786:SF0">
    <property type="entry name" value="ARYLAMINE N-ACETYLTRANSFERASE 4-RELATED"/>
    <property type="match status" value="1"/>
</dbReference>
<dbReference type="AlphaFoldDB" id="A0A7Y9I8Q2"/>
<comment type="caution">
    <text evidence="3">The sequence shown here is derived from an EMBL/GenBank/DDBJ whole genome shotgun (WGS) entry which is preliminary data.</text>
</comment>
<name>A0A7Y9I8Q2_9ACTN</name>
<gene>
    <name evidence="3" type="ORF">BKA15_003474</name>
</gene>
<evidence type="ECO:0000313" key="4">
    <source>
        <dbReference type="Proteomes" id="UP000569914"/>
    </source>
</evidence>